<protein>
    <submittedName>
        <fullName evidence="3">Uncharacterized protein</fullName>
    </submittedName>
</protein>
<feature type="non-terminal residue" evidence="3">
    <location>
        <position position="1"/>
    </location>
</feature>
<keyword evidence="2" id="KW-0808">Transferase</keyword>
<dbReference type="EMBL" id="BART01007841">
    <property type="protein sequence ID" value="GAG64465.1"/>
    <property type="molecule type" value="Genomic_DNA"/>
</dbReference>
<dbReference type="InterPro" id="IPR002201">
    <property type="entry name" value="Glyco_trans_9"/>
</dbReference>
<name>X0Z523_9ZZZZ</name>
<reference evidence="3" key="1">
    <citation type="journal article" date="2014" name="Front. Microbiol.">
        <title>High frequency of phylogenetically diverse reductive dehalogenase-homologous genes in deep subseafloor sedimentary metagenomes.</title>
        <authorList>
            <person name="Kawai M."/>
            <person name="Futagami T."/>
            <person name="Toyoda A."/>
            <person name="Takaki Y."/>
            <person name="Nishi S."/>
            <person name="Hori S."/>
            <person name="Arai W."/>
            <person name="Tsubouchi T."/>
            <person name="Morono Y."/>
            <person name="Uchiyama I."/>
            <person name="Ito T."/>
            <person name="Fujiyama A."/>
            <person name="Inagaki F."/>
            <person name="Takami H."/>
        </authorList>
    </citation>
    <scope>NUCLEOTIDE SEQUENCE</scope>
    <source>
        <strain evidence="3">Expedition CK06-06</strain>
    </source>
</reference>
<dbReference type="Pfam" id="PF01075">
    <property type="entry name" value="Glyco_transf_9"/>
    <property type="match status" value="1"/>
</dbReference>
<dbReference type="Gene3D" id="3.40.50.2000">
    <property type="entry name" value="Glycogen Phosphorylase B"/>
    <property type="match status" value="2"/>
</dbReference>
<comment type="caution">
    <text evidence="3">The sequence shown here is derived from an EMBL/GenBank/DDBJ whole genome shotgun (WGS) entry which is preliminary data.</text>
</comment>
<dbReference type="SUPFAM" id="SSF53756">
    <property type="entry name" value="UDP-Glycosyltransferase/glycogen phosphorylase"/>
    <property type="match status" value="1"/>
</dbReference>
<evidence type="ECO:0000256" key="2">
    <source>
        <dbReference type="ARBA" id="ARBA00022679"/>
    </source>
</evidence>
<evidence type="ECO:0000256" key="1">
    <source>
        <dbReference type="ARBA" id="ARBA00022676"/>
    </source>
</evidence>
<evidence type="ECO:0000313" key="3">
    <source>
        <dbReference type="EMBL" id="GAG64465.1"/>
    </source>
</evidence>
<dbReference type="PANTHER" id="PTHR30160">
    <property type="entry name" value="TETRAACYLDISACCHARIDE 4'-KINASE-RELATED"/>
    <property type="match status" value="1"/>
</dbReference>
<dbReference type="AlphaFoldDB" id="X0Z523"/>
<sequence length="188" mass="20588">LIKLLKEERYDTCIIPSASSLLSYVAWRAAIPQRIGLNIRGRGFAQTLPVDPPAAEKSDARINLSIAKSLGINGEAEMEFYPVEQERAEITERMRKEIGWDGIAPLAILHPGGGDNPFQPNSEKRWPVERYAMLGSRLTRTYGAKVVLVGAESDQAVIEEVLGLMSIKATNLTARLSLGELGALCEVL</sequence>
<keyword evidence="1" id="KW-0328">Glycosyltransferase</keyword>
<proteinExistence type="predicted"/>
<dbReference type="GO" id="GO:0005829">
    <property type="term" value="C:cytosol"/>
    <property type="evidence" value="ECO:0007669"/>
    <property type="project" value="TreeGrafter"/>
</dbReference>
<dbReference type="InterPro" id="IPR051199">
    <property type="entry name" value="LPS_LOS_Heptosyltrfase"/>
</dbReference>
<gene>
    <name evidence="3" type="ORF">S01H4_17767</name>
</gene>
<dbReference type="GO" id="GO:0009244">
    <property type="term" value="P:lipopolysaccharide core region biosynthetic process"/>
    <property type="evidence" value="ECO:0007669"/>
    <property type="project" value="TreeGrafter"/>
</dbReference>
<dbReference type="GO" id="GO:0008713">
    <property type="term" value="F:ADP-heptose-lipopolysaccharide heptosyltransferase activity"/>
    <property type="evidence" value="ECO:0007669"/>
    <property type="project" value="TreeGrafter"/>
</dbReference>
<accession>X0Z523</accession>
<organism evidence="3">
    <name type="scientific">marine sediment metagenome</name>
    <dbReference type="NCBI Taxonomy" id="412755"/>
    <lineage>
        <taxon>unclassified sequences</taxon>
        <taxon>metagenomes</taxon>
        <taxon>ecological metagenomes</taxon>
    </lineage>
</organism>